<reference evidence="2 3" key="1">
    <citation type="submission" date="2024-02" db="EMBL/GenBank/DDBJ databases">
        <title>High-quality chromosome-scale genome assembly of Pensacola bahiagrass (Paspalum notatum Flugge var. saurae).</title>
        <authorList>
            <person name="Vega J.M."/>
            <person name="Podio M."/>
            <person name="Orjuela J."/>
            <person name="Siena L.A."/>
            <person name="Pessino S.C."/>
            <person name="Combes M.C."/>
            <person name="Mariac C."/>
            <person name="Albertini E."/>
            <person name="Pupilli F."/>
            <person name="Ortiz J.P.A."/>
            <person name="Leblanc O."/>
        </authorList>
    </citation>
    <scope>NUCLEOTIDE SEQUENCE [LARGE SCALE GENOMIC DNA]</scope>
    <source>
        <strain evidence="2">R1</strain>
        <tissue evidence="2">Leaf</tissue>
    </source>
</reference>
<organism evidence="2 3">
    <name type="scientific">Paspalum notatum var. saurae</name>
    <dbReference type="NCBI Taxonomy" id="547442"/>
    <lineage>
        <taxon>Eukaryota</taxon>
        <taxon>Viridiplantae</taxon>
        <taxon>Streptophyta</taxon>
        <taxon>Embryophyta</taxon>
        <taxon>Tracheophyta</taxon>
        <taxon>Spermatophyta</taxon>
        <taxon>Magnoliopsida</taxon>
        <taxon>Liliopsida</taxon>
        <taxon>Poales</taxon>
        <taxon>Poaceae</taxon>
        <taxon>PACMAD clade</taxon>
        <taxon>Panicoideae</taxon>
        <taxon>Andropogonodae</taxon>
        <taxon>Paspaleae</taxon>
        <taxon>Paspalinae</taxon>
        <taxon>Paspalum</taxon>
    </lineage>
</organism>
<evidence type="ECO:0000313" key="3">
    <source>
        <dbReference type="Proteomes" id="UP001341281"/>
    </source>
</evidence>
<keyword evidence="3" id="KW-1185">Reference proteome</keyword>
<name>A0AAQ3T009_PASNO</name>
<dbReference type="AlphaFoldDB" id="A0AAQ3T009"/>
<sequence length="92" mass="10932">MQSYRNQKGFQKLIGRGWSCASKGFKLFQMDVKNAFLNGFIEEEVYVRQPLGFEHPKFSNRVFKLQKALYGLKQASRAWYERLRKFLVDQGF</sequence>
<evidence type="ECO:0000313" key="2">
    <source>
        <dbReference type="EMBL" id="WVZ63619.1"/>
    </source>
</evidence>
<evidence type="ECO:0000259" key="1">
    <source>
        <dbReference type="Pfam" id="PF07727"/>
    </source>
</evidence>
<accession>A0AAQ3T009</accession>
<protein>
    <recommendedName>
        <fullName evidence="1">Reverse transcriptase Ty1/copia-type domain-containing protein</fullName>
    </recommendedName>
</protein>
<dbReference type="InterPro" id="IPR013103">
    <property type="entry name" value="RVT_2"/>
</dbReference>
<gene>
    <name evidence="2" type="ORF">U9M48_013235</name>
</gene>
<feature type="domain" description="Reverse transcriptase Ty1/copia-type" evidence="1">
    <location>
        <begin position="21"/>
        <end position="92"/>
    </location>
</feature>
<dbReference type="Proteomes" id="UP001341281">
    <property type="component" value="Chromosome 03"/>
</dbReference>
<proteinExistence type="predicted"/>
<dbReference type="Pfam" id="PF07727">
    <property type="entry name" value="RVT_2"/>
    <property type="match status" value="1"/>
</dbReference>
<dbReference type="EMBL" id="CP144747">
    <property type="protein sequence ID" value="WVZ63619.1"/>
    <property type="molecule type" value="Genomic_DNA"/>
</dbReference>